<accession>A0AAW1HR37</accession>
<evidence type="ECO:0000256" key="1">
    <source>
        <dbReference type="ARBA" id="ARBA00004194"/>
    </source>
</evidence>
<sequence length="267" mass="30209">MKQIALFFLVLPVIFFILSSPFSSLSSTKTQMKLPKYPLTCDKIPGALSSALVHYVTTSVTPQQTSQEITLTARVLQQKSPCNFLVFGLGNDSLMWATLNYGGKTVFLEEHEEWIRQVKSEFPTLDSRHVEYDTKLRHATQLMTSSKADENCYHIAHPMESNCTLALKSVPSDVLDVEWDVIMVDAPTGYHDDVPGRMKAIYTAGLLGRWREKGDVDVFVHDVDRDVEDVFSKEFLCEGYMVEEAGKLRHFRVPSHRSSVGIPFCPR</sequence>
<keyword evidence="7" id="KW-1185">Reference proteome</keyword>
<evidence type="ECO:0000256" key="4">
    <source>
        <dbReference type="ARBA" id="ARBA00023136"/>
    </source>
</evidence>
<proteinExistence type="predicted"/>
<keyword evidence="3" id="KW-1133">Transmembrane helix</keyword>
<feature type="signal peptide" evidence="5">
    <location>
        <begin position="1"/>
        <end position="19"/>
    </location>
</feature>
<dbReference type="InterPro" id="IPR006514">
    <property type="entry name" value="IRX15/GXM/AGM"/>
</dbReference>
<dbReference type="Proteomes" id="UP001443914">
    <property type="component" value="Unassembled WGS sequence"/>
</dbReference>
<dbReference type="Pfam" id="PF21729">
    <property type="entry name" value="IRX15_IRX15L_GXM"/>
    <property type="match status" value="1"/>
</dbReference>
<protein>
    <recommendedName>
        <fullName evidence="8">Polysaccharide biosynthesis domain-containing protein</fullName>
    </recommendedName>
</protein>
<dbReference type="GO" id="GO:0045492">
    <property type="term" value="P:xylan biosynthetic process"/>
    <property type="evidence" value="ECO:0007669"/>
    <property type="project" value="InterPro"/>
</dbReference>
<dbReference type="PANTHER" id="PTHR31444">
    <property type="entry name" value="OS11G0490100 PROTEIN"/>
    <property type="match status" value="1"/>
</dbReference>
<evidence type="ECO:0008006" key="8">
    <source>
        <dbReference type="Google" id="ProtNLM"/>
    </source>
</evidence>
<reference evidence="6" key="1">
    <citation type="submission" date="2024-03" db="EMBL/GenBank/DDBJ databases">
        <title>WGS assembly of Saponaria officinalis var. Norfolk2.</title>
        <authorList>
            <person name="Jenkins J."/>
            <person name="Shu S."/>
            <person name="Grimwood J."/>
            <person name="Barry K."/>
            <person name="Goodstein D."/>
            <person name="Schmutz J."/>
            <person name="Leebens-Mack J."/>
            <person name="Osbourn A."/>
        </authorList>
    </citation>
    <scope>NUCLEOTIDE SEQUENCE [LARGE SCALE GENOMIC DNA]</scope>
    <source>
        <strain evidence="6">JIC</strain>
    </source>
</reference>
<keyword evidence="4" id="KW-0472">Membrane</keyword>
<evidence type="ECO:0000256" key="2">
    <source>
        <dbReference type="ARBA" id="ARBA00022692"/>
    </source>
</evidence>
<gene>
    <name evidence="6" type="ORF">RND81_11G217900</name>
</gene>
<dbReference type="AlphaFoldDB" id="A0AAW1HR37"/>
<dbReference type="InterPro" id="IPR029063">
    <property type="entry name" value="SAM-dependent_MTases_sf"/>
</dbReference>
<evidence type="ECO:0000256" key="3">
    <source>
        <dbReference type="ARBA" id="ARBA00022989"/>
    </source>
</evidence>
<dbReference type="EMBL" id="JBDFQZ010000011">
    <property type="protein sequence ID" value="KAK9678535.1"/>
    <property type="molecule type" value="Genomic_DNA"/>
</dbReference>
<evidence type="ECO:0000313" key="7">
    <source>
        <dbReference type="Proteomes" id="UP001443914"/>
    </source>
</evidence>
<dbReference type="Gene3D" id="3.40.50.150">
    <property type="entry name" value="Vaccinia Virus protein VP39"/>
    <property type="match status" value="1"/>
</dbReference>
<evidence type="ECO:0000313" key="6">
    <source>
        <dbReference type="EMBL" id="KAK9678535.1"/>
    </source>
</evidence>
<comment type="caution">
    <text evidence="6">The sequence shown here is derived from an EMBL/GenBank/DDBJ whole genome shotgun (WGS) entry which is preliminary data.</text>
</comment>
<dbReference type="GO" id="GO:0000139">
    <property type="term" value="C:Golgi membrane"/>
    <property type="evidence" value="ECO:0007669"/>
    <property type="project" value="UniProtKB-SubCell"/>
</dbReference>
<keyword evidence="5" id="KW-0732">Signal</keyword>
<feature type="chain" id="PRO_5043508740" description="Polysaccharide biosynthesis domain-containing protein" evidence="5">
    <location>
        <begin position="20"/>
        <end position="267"/>
    </location>
</feature>
<keyword evidence="2" id="KW-0812">Transmembrane</keyword>
<name>A0AAW1HR37_SAPOF</name>
<comment type="subcellular location">
    <subcellularLocation>
        <location evidence="1">Golgi apparatus membrane</location>
        <topology evidence="1">Single-pass membrane protein</topology>
    </subcellularLocation>
</comment>
<organism evidence="6 7">
    <name type="scientific">Saponaria officinalis</name>
    <name type="common">Common soapwort</name>
    <name type="synonym">Lychnis saponaria</name>
    <dbReference type="NCBI Taxonomy" id="3572"/>
    <lineage>
        <taxon>Eukaryota</taxon>
        <taxon>Viridiplantae</taxon>
        <taxon>Streptophyta</taxon>
        <taxon>Embryophyta</taxon>
        <taxon>Tracheophyta</taxon>
        <taxon>Spermatophyta</taxon>
        <taxon>Magnoliopsida</taxon>
        <taxon>eudicotyledons</taxon>
        <taxon>Gunneridae</taxon>
        <taxon>Pentapetalae</taxon>
        <taxon>Caryophyllales</taxon>
        <taxon>Caryophyllaceae</taxon>
        <taxon>Caryophylleae</taxon>
        <taxon>Saponaria</taxon>
    </lineage>
</organism>
<dbReference type="NCBIfam" id="TIGR01627">
    <property type="entry name" value="A_thal_3515"/>
    <property type="match status" value="1"/>
</dbReference>
<evidence type="ECO:0000256" key="5">
    <source>
        <dbReference type="SAM" id="SignalP"/>
    </source>
</evidence>